<accession>A0A1U9KNF6</accession>
<dbReference type="RefSeq" id="WP_169852697.1">
    <property type="nucleotide sequence ID" value="NZ_BJXS01000008.1"/>
</dbReference>
<dbReference type="Gene3D" id="1.10.1200.10">
    <property type="entry name" value="ACP-like"/>
    <property type="match status" value="1"/>
</dbReference>
<dbReference type="InterPro" id="IPR036736">
    <property type="entry name" value="ACP-like_sf"/>
</dbReference>
<dbReference type="InterPro" id="IPR009081">
    <property type="entry name" value="PP-bd_ACP"/>
</dbReference>
<protein>
    <submittedName>
        <fullName evidence="1">Uncharacterized protein</fullName>
    </submittedName>
</protein>
<dbReference type="PROSITE" id="PS50075">
    <property type="entry name" value="CARRIER"/>
    <property type="match status" value="1"/>
</dbReference>
<dbReference type="EMBL" id="CP014691">
    <property type="protein sequence ID" value="AQS87308.1"/>
    <property type="molecule type" value="Genomic_DNA"/>
</dbReference>
<dbReference type="Pfam" id="PF00550">
    <property type="entry name" value="PP-binding"/>
    <property type="match status" value="1"/>
</dbReference>
<dbReference type="SUPFAM" id="SSF47336">
    <property type="entry name" value="ACP-like"/>
    <property type="match status" value="1"/>
</dbReference>
<dbReference type="AlphaFoldDB" id="A0A1U9KNF6"/>
<dbReference type="STRING" id="320497.A0U93_04425"/>
<dbReference type="KEGG" id="nch:A0U93_04425"/>
<evidence type="ECO:0000313" key="2">
    <source>
        <dbReference type="Proteomes" id="UP000188604"/>
    </source>
</evidence>
<sequence>MDDTAAFSALRQVLIELFGSQAADIGRDATAADVPGWDSMQMITIILTLQERYGLLLSNQDIDRLHCVGDLADQLDRHLKASGATIAGSGP</sequence>
<proteinExistence type="predicted"/>
<dbReference type="Proteomes" id="UP000188604">
    <property type="component" value="Chromosome"/>
</dbReference>
<evidence type="ECO:0000313" key="1">
    <source>
        <dbReference type="EMBL" id="AQS87308.1"/>
    </source>
</evidence>
<name>A0A1U9KNF6_9PROT</name>
<keyword evidence="2" id="KW-1185">Reference proteome</keyword>
<reference evidence="1 2" key="1">
    <citation type="submission" date="2016-03" db="EMBL/GenBank/DDBJ databases">
        <title>Acetic acid bacteria sequencing.</title>
        <authorList>
            <person name="Brandt J."/>
            <person name="Jakob F."/>
            <person name="Vogel R.F."/>
        </authorList>
    </citation>
    <scope>NUCLEOTIDE SEQUENCE [LARGE SCALE GENOMIC DNA]</scope>
    <source>
        <strain evidence="1 2">NBRC 101099</strain>
    </source>
</reference>
<gene>
    <name evidence="1" type="ORF">A0U93_04425</name>
</gene>
<organism evidence="1 2">
    <name type="scientific">Neoasaia chiangmaiensis</name>
    <dbReference type="NCBI Taxonomy" id="320497"/>
    <lineage>
        <taxon>Bacteria</taxon>
        <taxon>Pseudomonadati</taxon>
        <taxon>Pseudomonadota</taxon>
        <taxon>Alphaproteobacteria</taxon>
        <taxon>Acetobacterales</taxon>
        <taxon>Acetobacteraceae</taxon>
        <taxon>Neoasaia</taxon>
    </lineage>
</organism>